<feature type="compositionally biased region" description="Pro residues" evidence="1">
    <location>
        <begin position="9"/>
        <end position="38"/>
    </location>
</feature>
<dbReference type="AlphaFoldDB" id="A0A1E5VNW1"/>
<gene>
    <name evidence="2" type="ORF">BAE44_0012156</name>
</gene>
<dbReference type="EMBL" id="LWDX02033914">
    <property type="protein sequence ID" value="OEL26821.1"/>
    <property type="molecule type" value="Genomic_DNA"/>
</dbReference>
<dbReference type="Proteomes" id="UP000095767">
    <property type="component" value="Unassembled WGS sequence"/>
</dbReference>
<reference evidence="2 3" key="1">
    <citation type="submission" date="2016-09" db="EMBL/GenBank/DDBJ databases">
        <title>The draft genome of Dichanthelium oligosanthes: A C3 panicoid grass species.</title>
        <authorList>
            <person name="Studer A.J."/>
            <person name="Schnable J.C."/>
            <person name="Brutnell T.P."/>
        </authorList>
    </citation>
    <scope>NUCLEOTIDE SEQUENCE [LARGE SCALE GENOMIC DNA]</scope>
    <source>
        <strain evidence="3">cv. Kellogg 1175</strain>
        <tissue evidence="2">Leaf</tissue>
    </source>
</reference>
<name>A0A1E5VNW1_9POAL</name>
<keyword evidence="3" id="KW-1185">Reference proteome</keyword>
<evidence type="ECO:0000313" key="3">
    <source>
        <dbReference type="Proteomes" id="UP000095767"/>
    </source>
</evidence>
<protein>
    <submittedName>
        <fullName evidence="2">Uncharacterized protein</fullName>
    </submittedName>
</protein>
<proteinExistence type="predicted"/>
<evidence type="ECO:0000256" key="1">
    <source>
        <dbReference type="SAM" id="MobiDB-lite"/>
    </source>
</evidence>
<feature type="region of interest" description="Disordered" evidence="1">
    <location>
        <begin position="1"/>
        <end position="72"/>
    </location>
</feature>
<feature type="compositionally biased region" description="Basic and acidic residues" evidence="1">
    <location>
        <begin position="49"/>
        <end position="61"/>
    </location>
</feature>
<accession>A0A1E5VNW1</accession>
<comment type="caution">
    <text evidence="2">The sequence shown here is derived from an EMBL/GenBank/DDBJ whole genome shotgun (WGS) entry which is preliminary data.</text>
</comment>
<organism evidence="2 3">
    <name type="scientific">Dichanthelium oligosanthes</name>
    <dbReference type="NCBI Taxonomy" id="888268"/>
    <lineage>
        <taxon>Eukaryota</taxon>
        <taxon>Viridiplantae</taxon>
        <taxon>Streptophyta</taxon>
        <taxon>Embryophyta</taxon>
        <taxon>Tracheophyta</taxon>
        <taxon>Spermatophyta</taxon>
        <taxon>Magnoliopsida</taxon>
        <taxon>Liliopsida</taxon>
        <taxon>Poales</taxon>
        <taxon>Poaceae</taxon>
        <taxon>PACMAD clade</taxon>
        <taxon>Panicoideae</taxon>
        <taxon>Panicodae</taxon>
        <taxon>Paniceae</taxon>
        <taxon>Dichantheliinae</taxon>
        <taxon>Dichanthelium</taxon>
    </lineage>
</organism>
<sequence>MAVQIPRSPTTPRPEPAAHPVPHGPQPQPQPCRRPAPSPGEGAAVRCDAVGRERGGPEEAWIRGGPPLGKRAGANQSAFLIAAVDPGIGLRLKVVTAHIPSAVS</sequence>
<evidence type="ECO:0000313" key="2">
    <source>
        <dbReference type="EMBL" id="OEL26821.1"/>
    </source>
</evidence>